<sequence>ETVEANTLLCESFSYDPLRNSRLTRVETKILIFRQHEFNLPMLLDSGATASFININKLPSTMAETVKQVIAGNKLGKSFGLERIKFRIKSALSCESIACARGKVKLKARSEILLEVKVDTKNKQVLFEPASNYSGDLDKGIIWSRNVGTVSEKGKLVVSMMNVLNSEATVEPGTTDGEWEETEIVEDAEPEEKLLNQEGDINWESIKINPKLSIKKQNKVRKLISKYKAAFQWSEYDVGTTNVTQHKIDTVDAKPLKQKQYRMPQMAQVEIEKQVKSMLDNNIIEESRRPWSIPIILVKKKMQEVGKQEYRFCIDFRKLNQVTVKDSYPLPRIDDTVDALGGAKFFTTLDLAAGSWQKPLADEDKEKAAFTANNRTLDDLLREFETHLVRLEEVLKRFVAANLKLKPGKCTMLMETVNYLGYHISSTGPDY</sequence>
<dbReference type="Pfam" id="PF03539">
    <property type="entry name" value="Spuma_A9PTase"/>
    <property type="match status" value="1"/>
</dbReference>
<accession>A0A814CQZ7</accession>
<evidence type="ECO:0000259" key="2">
    <source>
        <dbReference type="Pfam" id="PF03539"/>
    </source>
</evidence>
<dbReference type="AlphaFoldDB" id="A0A814CQZ7"/>
<comment type="caution">
    <text evidence="3">The sequence shown here is derived from an EMBL/GenBank/DDBJ whole genome shotgun (WGS) entry which is preliminary data.</text>
</comment>
<organism evidence="3 4">
    <name type="scientific">Brachionus calyciflorus</name>
    <dbReference type="NCBI Taxonomy" id="104777"/>
    <lineage>
        <taxon>Eukaryota</taxon>
        <taxon>Metazoa</taxon>
        <taxon>Spiralia</taxon>
        <taxon>Gnathifera</taxon>
        <taxon>Rotifera</taxon>
        <taxon>Eurotatoria</taxon>
        <taxon>Monogononta</taxon>
        <taxon>Pseudotrocha</taxon>
        <taxon>Ploima</taxon>
        <taxon>Brachionidae</taxon>
        <taxon>Brachionus</taxon>
    </lineage>
</organism>
<keyword evidence="4" id="KW-1185">Reference proteome</keyword>
<name>A0A814CQZ7_9BILA</name>
<dbReference type="SUPFAM" id="SSF56672">
    <property type="entry name" value="DNA/RNA polymerases"/>
    <property type="match status" value="1"/>
</dbReference>
<feature type="non-terminal residue" evidence="3">
    <location>
        <position position="1"/>
    </location>
</feature>
<protein>
    <submittedName>
        <fullName evidence="3">Uncharacterized protein</fullName>
    </submittedName>
</protein>
<reference evidence="3" key="1">
    <citation type="submission" date="2021-02" db="EMBL/GenBank/DDBJ databases">
        <authorList>
            <person name="Nowell W R."/>
        </authorList>
    </citation>
    <scope>NUCLEOTIDE SEQUENCE</scope>
    <source>
        <strain evidence="3">Ploen Becks lab</strain>
    </source>
</reference>
<gene>
    <name evidence="3" type="ORF">OXX778_LOCUS13612</name>
</gene>
<proteinExistence type="predicted"/>
<dbReference type="OrthoDB" id="8041546at2759"/>
<dbReference type="PANTHER" id="PTHR24559">
    <property type="entry name" value="TRANSPOSON TY3-I GAG-POL POLYPROTEIN"/>
    <property type="match status" value="1"/>
</dbReference>
<dbReference type="InterPro" id="IPR001641">
    <property type="entry name" value="Spumavirus_A9"/>
</dbReference>
<dbReference type="Proteomes" id="UP000663879">
    <property type="component" value="Unassembled WGS sequence"/>
</dbReference>
<dbReference type="InterPro" id="IPR043502">
    <property type="entry name" value="DNA/RNA_pol_sf"/>
</dbReference>
<dbReference type="Gene3D" id="3.10.10.10">
    <property type="entry name" value="HIV Type 1 Reverse Transcriptase, subunit A, domain 1"/>
    <property type="match status" value="1"/>
</dbReference>
<dbReference type="GO" id="GO:0004190">
    <property type="term" value="F:aspartic-type endopeptidase activity"/>
    <property type="evidence" value="ECO:0007669"/>
    <property type="project" value="InterPro"/>
</dbReference>
<evidence type="ECO:0000313" key="3">
    <source>
        <dbReference type="EMBL" id="CAF0944553.1"/>
    </source>
</evidence>
<feature type="domain" description="Peptidase A9" evidence="2">
    <location>
        <begin position="209"/>
        <end position="265"/>
    </location>
</feature>
<dbReference type="Pfam" id="PF00078">
    <property type="entry name" value="RVT_1"/>
    <property type="match status" value="1"/>
</dbReference>
<evidence type="ECO:0000259" key="1">
    <source>
        <dbReference type="Pfam" id="PF00078"/>
    </source>
</evidence>
<dbReference type="EMBL" id="CAJNOC010002645">
    <property type="protein sequence ID" value="CAF0944553.1"/>
    <property type="molecule type" value="Genomic_DNA"/>
</dbReference>
<dbReference type="GO" id="GO:0006508">
    <property type="term" value="P:proteolysis"/>
    <property type="evidence" value="ECO:0007669"/>
    <property type="project" value="InterPro"/>
</dbReference>
<evidence type="ECO:0000313" key="4">
    <source>
        <dbReference type="Proteomes" id="UP000663879"/>
    </source>
</evidence>
<dbReference type="InterPro" id="IPR000477">
    <property type="entry name" value="RT_dom"/>
</dbReference>
<feature type="domain" description="Reverse transcriptase" evidence="1">
    <location>
        <begin position="299"/>
        <end position="381"/>
    </location>
</feature>
<dbReference type="CDD" id="cd01647">
    <property type="entry name" value="RT_LTR"/>
    <property type="match status" value="1"/>
</dbReference>
<dbReference type="Gene3D" id="3.30.70.270">
    <property type="match status" value="2"/>
</dbReference>
<dbReference type="PANTHER" id="PTHR24559:SF435">
    <property type="entry name" value="RIBONUCLEASE H"/>
    <property type="match status" value="1"/>
</dbReference>
<dbReference type="InterPro" id="IPR053134">
    <property type="entry name" value="RNA-dir_DNA_polymerase"/>
</dbReference>
<dbReference type="InterPro" id="IPR043128">
    <property type="entry name" value="Rev_trsase/Diguanyl_cyclase"/>
</dbReference>